<keyword evidence="2" id="KW-1185">Reference proteome</keyword>
<evidence type="ECO:0000313" key="2">
    <source>
        <dbReference type="Proteomes" id="UP000504637"/>
    </source>
</evidence>
<dbReference type="Proteomes" id="UP000504637">
    <property type="component" value="Unplaced"/>
</dbReference>
<evidence type="ECO:0000313" key="3">
    <source>
        <dbReference type="RefSeq" id="XP_033460270.1"/>
    </source>
</evidence>
<feature type="compositionally biased region" description="Basic and acidic residues" evidence="1">
    <location>
        <begin position="67"/>
        <end position="82"/>
    </location>
</feature>
<dbReference type="RefSeq" id="XP_033460270.1">
    <property type="nucleotide sequence ID" value="XM_033608421.1"/>
</dbReference>
<gene>
    <name evidence="3" type="ORF">K489DRAFT_430683</name>
</gene>
<feature type="compositionally biased region" description="Basic and acidic residues" evidence="1">
    <location>
        <begin position="17"/>
        <end position="29"/>
    </location>
</feature>
<proteinExistence type="predicted"/>
<organism evidence="3">
    <name type="scientific">Dissoconium aciculare CBS 342.82</name>
    <dbReference type="NCBI Taxonomy" id="1314786"/>
    <lineage>
        <taxon>Eukaryota</taxon>
        <taxon>Fungi</taxon>
        <taxon>Dikarya</taxon>
        <taxon>Ascomycota</taxon>
        <taxon>Pezizomycotina</taxon>
        <taxon>Dothideomycetes</taxon>
        <taxon>Dothideomycetidae</taxon>
        <taxon>Mycosphaerellales</taxon>
        <taxon>Dissoconiaceae</taxon>
        <taxon>Dissoconium</taxon>
    </lineage>
</organism>
<sequence length="82" mass="8984">MPVLPTHNKEMAERLMVENKKAAEQKAQKEQQASAGASDEPRTLATAQEHHATPGPALVNAEQLGEPESKEALKKRSEELNK</sequence>
<reference evidence="3" key="1">
    <citation type="submission" date="2020-01" db="EMBL/GenBank/DDBJ databases">
        <authorList>
            <consortium name="DOE Joint Genome Institute"/>
            <person name="Haridas S."/>
            <person name="Albert R."/>
            <person name="Binder M."/>
            <person name="Bloem J."/>
            <person name="Labutti K."/>
            <person name="Salamov A."/>
            <person name="Andreopoulos B."/>
            <person name="Baker S.E."/>
            <person name="Barry K."/>
            <person name="Bills G."/>
            <person name="Bluhm B.H."/>
            <person name="Cannon C."/>
            <person name="Castanera R."/>
            <person name="Culley D.E."/>
            <person name="Daum C."/>
            <person name="Ezra D."/>
            <person name="Gonzalez J.B."/>
            <person name="Henrissat B."/>
            <person name="Kuo A."/>
            <person name="Liang C."/>
            <person name="Lipzen A."/>
            <person name="Lutzoni F."/>
            <person name="Magnuson J."/>
            <person name="Mondo S."/>
            <person name="Nolan M."/>
            <person name="Ohm R."/>
            <person name="Pangilinan J."/>
            <person name="Park H.-J."/>
            <person name="Ramirez L."/>
            <person name="Alfaro M."/>
            <person name="Sun H."/>
            <person name="Tritt A."/>
            <person name="Yoshinaga Y."/>
            <person name="Zwiers L.-H."/>
            <person name="Turgeon B.G."/>
            <person name="Goodwin S.B."/>
            <person name="Spatafora J.W."/>
            <person name="Crous P.W."/>
            <person name="Grigoriev I.V."/>
        </authorList>
    </citation>
    <scope>NUCLEOTIDE SEQUENCE</scope>
    <source>
        <strain evidence="3">CBS 342.82</strain>
    </source>
</reference>
<reference evidence="3" key="2">
    <citation type="submission" date="2020-04" db="EMBL/GenBank/DDBJ databases">
        <authorList>
            <consortium name="NCBI Genome Project"/>
        </authorList>
    </citation>
    <scope>NUCLEOTIDE SEQUENCE</scope>
    <source>
        <strain evidence="3">CBS 342.82</strain>
    </source>
</reference>
<evidence type="ECO:0000256" key="1">
    <source>
        <dbReference type="SAM" id="MobiDB-lite"/>
    </source>
</evidence>
<dbReference type="AlphaFoldDB" id="A0A6J3M6T9"/>
<accession>A0A6J3M6T9</accession>
<protein>
    <submittedName>
        <fullName evidence="3">Uncharacterized protein</fullName>
    </submittedName>
</protein>
<reference evidence="3" key="3">
    <citation type="submission" date="2025-08" db="UniProtKB">
        <authorList>
            <consortium name="RefSeq"/>
        </authorList>
    </citation>
    <scope>IDENTIFICATION</scope>
    <source>
        <strain evidence="3">CBS 342.82</strain>
    </source>
</reference>
<name>A0A6J3M6T9_9PEZI</name>
<dbReference type="GeneID" id="54366221"/>
<feature type="region of interest" description="Disordered" evidence="1">
    <location>
        <begin position="17"/>
        <end position="82"/>
    </location>
</feature>
<dbReference type="OrthoDB" id="2532734at2759"/>